<comment type="catalytic activity">
    <reaction evidence="6">
        <text>guanosine(2251) in 23S rRNA + S-adenosyl-L-methionine = 2'-O-methylguanosine(2251) in 23S rRNA + S-adenosyl-L-homocysteine + H(+)</text>
        <dbReference type="Rhea" id="RHEA:24140"/>
        <dbReference type="Rhea" id="RHEA-COMP:10239"/>
        <dbReference type="Rhea" id="RHEA-COMP:10241"/>
        <dbReference type="ChEBI" id="CHEBI:15378"/>
        <dbReference type="ChEBI" id="CHEBI:57856"/>
        <dbReference type="ChEBI" id="CHEBI:59789"/>
        <dbReference type="ChEBI" id="CHEBI:74269"/>
        <dbReference type="ChEBI" id="CHEBI:74445"/>
        <dbReference type="EC" id="2.1.1.185"/>
    </reaction>
</comment>
<keyword evidence="2 6" id="KW-0698">rRNA processing</keyword>
<dbReference type="GO" id="GO:0070039">
    <property type="term" value="F:rRNA (guanosine-2'-O-)-methyltransferase activity"/>
    <property type="evidence" value="ECO:0007669"/>
    <property type="project" value="UniProtKB-UniRule"/>
</dbReference>
<reference evidence="9" key="2">
    <citation type="submission" date="2014-02" db="EMBL/GenBank/DDBJ databases">
        <title>Draft Genome Sequence of extremely halophilic bacteria Halorhodospira halochloris.</title>
        <authorList>
            <person name="Singh K.S."/>
        </authorList>
    </citation>
    <scope>NUCLEOTIDE SEQUENCE [LARGE SCALE GENOMIC DNA]</scope>
    <source>
        <strain evidence="9">A</strain>
    </source>
</reference>
<protein>
    <recommendedName>
        <fullName evidence="6">23S rRNA (guanosine-2'-O-)-methyltransferase RlmB</fullName>
        <ecNumber evidence="6">2.1.1.185</ecNumber>
    </recommendedName>
    <alternativeName>
        <fullName evidence="6">23S rRNA (guanosine2251 2'-O)-methyltransferase</fullName>
    </alternativeName>
    <alternativeName>
        <fullName evidence="6">23S rRNA Gm2251 2'-O-methyltransferase</fullName>
    </alternativeName>
</protein>
<dbReference type="HOGENOM" id="CLU_021322_0_1_6"/>
<evidence type="ECO:0000313" key="8">
    <source>
        <dbReference type="EMBL" id="AHK78446.1"/>
    </source>
</evidence>
<gene>
    <name evidence="6" type="primary">rlmB</name>
    <name evidence="8" type="ORF">M911_03775</name>
</gene>
<dbReference type="FunFam" id="3.40.1280.10:FF:000008">
    <property type="entry name" value="Group 3 RNA methyltransferase TrmH"/>
    <property type="match status" value="1"/>
</dbReference>
<dbReference type="NCBIfam" id="TIGR00186">
    <property type="entry name" value="rRNA_methyl_3"/>
    <property type="match status" value="1"/>
</dbReference>
<dbReference type="SMART" id="SM00967">
    <property type="entry name" value="SpoU_sub_bind"/>
    <property type="match status" value="1"/>
</dbReference>
<evidence type="ECO:0000256" key="5">
    <source>
        <dbReference type="ARBA" id="ARBA00022691"/>
    </source>
</evidence>
<evidence type="ECO:0000256" key="2">
    <source>
        <dbReference type="ARBA" id="ARBA00022552"/>
    </source>
</evidence>
<dbReference type="PATRIC" id="fig|1354791.3.peg.1148"/>
<dbReference type="GO" id="GO:0003723">
    <property type="term" value="F:RNA binding"/>
    <property type="evidence" value="ECO:0007669"/>
    <property type="project" value="InterPro"/>
</dbReference>
<dbReference type="CDD" id="cd18103">
    <property type="entry name" value="SpoU-like_RlmB"/>
    <property type="match status" value="1"/>
</dbReference>
<feature type="domain" description="RNA 2-O ribose methyltransferase substrate binding" evidence="7">
    <location>
        <begin position="6"/>
        <end position="82"/>
    </location>
</feature>
<evidence type="ECO:0000256" key="1">
    <source>
        <dbReference type="ARBA" id="ARBA00022490"/>
    </source>
</evidence>
<dbReference type="InterPro" id="IPR013123">
    <property type="entry name" value="SpoU_subst-bd"/>
</dbReference>
<dbReference type="AlphaFoldDB" id="W8KS90"/>
<dbReference type="EMBL" id="CP007268">
    <property type="protein sequence ID" value="AHK78446.1"/>
    <property type="molecule type" value="Genomic_DNA"/>
</dbReference>
<dbReference type="PANTHER" id="PTHR46429">
    <property type="entry name" value="23S RRNA (GUANOSINE-2'-O-)-METHYLTRANSFERASE RLMB"/>
    <property type="match status" value="1"/>
</dbReference>
<keyword evidence="4 6" id="KW-0808">Transferase</keyword>
<dbReference type="Gene3D" id="3.30.1330.30">
    <property type="match status" value="1"/>
</dbReference>
<comment type="subcellular location">
    <subcellularLocation>
        <location evidence="6">Cytoplasm</location>
    </subcellularLocation>
</comment>
<feature type="binding site" evidence="6">
    <location>
        <position position="201"/>
    </location>
    <ligand>
        <name>S-adenosyl-L-methionine</name>
        <dbReference type="ChEBI" id="CHEBI:59789"/>
    </ligand>
</feature>
<feature type="binding site" evidence="6">
    <location>
        <position position="230"/>
    </location>
    <ligand>
        <name>S-adenosyl-L-methionine</name>
        <dbReference type="ChEBI" id="CHEBI:59789"/>
    </ligand>
</feature>
<dbReference type="InterPro" id="IPR029064">
    <property type="entry name" value="Ribosomal_eL30-like_sf"/>
</dbReference>
<dbReference type="GO" id="GO:0005829">
    <property type="term" value="C:cytosol"/>
    <property type="evidence" value="ECO:0007669"/>
    <property type="project" value="TreeGrafter"/>
</dbReference>
<evidence type="ECO:0000256" key="4">
    <source>
        <dbReference type="ARBA" id="ARBA00022679"/>
    </source>
</evidence>
<dbReference type="InterPro" id="IPR029028">
    <property type="entry name" value="Alpha/beta_knot_MTases"/>
</dbReference>
<comment type="similarity">
    <text evidence="6">Belongs to the class IV-like SAM-binding methyltransferase superfamily. RNA methyltransferase TrmH family. RlmB subfamily.</text>
</comment>
<dbReference type="SUPFAM" id="SSF75217">
    <property type="entry name" value="alpha/beta knot"/>
    <property type="match status" value="1"/>
</dbReference>
<keyword evidence="5 6" id="KW-0949">S-adenosyl-L-methionine</keyword>
<dbReference type="InterPro" id="IPR001537">
    <property type="entry name" value="SpoU_MeTrfase"/>
</dbReference>
<dbReference type="KEGG" id="hhc:M911_03775"/>
<accession>W8KS90</accession>
<dbReference type="OrthoDB" id="9785673at2"/>
<dbReference type="Pfam" id="PF00588">
    <property type="entry name" value="SpoU_methylase"/>
    <property type="match status" value="1"/>
</dbReference>
<reference evidence="8 9" key="1">
    <citation type="journal article" date="2014" name="J Genomics">
        <title>Draft Genome Sequence of the Extremely Halophilic Phototrophic Purple Sulfur Bacterium Halorhodospira halochloris.</title>
        <authorList>
            <person name="Singh K.S."/>
            <person name="Kirksey J."/>
            <person name="Hoff W.D."/>
            <person name="Deole R."/>
        </authorList>
    </citation>
    <scope>NUCLEOTIDE SEQUENCE [LARGE SCALE GENOMIC DNA]</scope>
    <source>
        <strain evidence="8 9">A</strain>
    </source>
</reference>
<organism evidence="8 9">
    <name type="scientific">Ectothiorhodospira haloalkaliphila</name>
    <dbReference type="NCBI Taxonomy" id="421628"/>
    <lineage>
        <taxon>Bacteria</taxon>
        <taxon>Pseudomonadati</taxon>
        <taxon>Pseudomonadota</taxon>
        <taxon>Gammaproteobacteria</taxon>
        <taxon>Chromatiales</taxon>
        <taxon>Ectothiorhodospiraceae</taxon>
        <taxon>Ectothiorhodospira</taxon>
    </lineage>
</organism>
<keyword evidence="9" id="KW-1185">Reference proteome</keyword>
<evidence type="ECO:0000256" key="6">
    <source>
        <dbReference type="HAMAP-Rule" id="MF_01887"/>
    </source>
</evidence>
<dbReference type="EC" id="2.1.1.185" evidence="6"/>
<comment type="function">
    <text evidence="6">Specifically methylates the ribose of guanosine 2251 in 23S rRNA.</text>
</comment>
<dbReference type="InterPro" id="IPR024915">
    <property type="entry name" value="23S_rRNA_MeTrfase_RlmB"/>
</dbReference>
<dbReference type="Proteomes" id="UP000019442">
    <property type="component" value="Chromosome"/>
</dbReference>
<dbReference type="PANTHER" id="PTHR46429:SF1">
    <property type="entry name" value="23S RRNA (GUANOSINE-2'-O-)-METHYLTRANSFERASE RLMB"/>
    <property type="match status" value="1"/>
</dbReference>
<dbReference type="Gene3D" id="3.40.1280.10">
    <property type="match status" value="1"/>
</dbReference>
<dbReference type="InterPro" id="IPR029026">
    <property type="entry name" value="tRNA_m1G_MTases_N"/>
</dbReference>
<dbReference type="SUPFAM" id="SSF55315">
    <property type="entry name" value="L30e-like"/>
    <property type="match status" value="1"/>
</dbReference>
<keyword evidence="3 6" id="KW-0489">Methyltransferase</keyword>
<name>W8KS90_9GAMM</name>
<evidence type="ECO:0000259" key="7">
    <source>
        <dbReference type="SMART" id="SM00967"/>
    </source>
</evidence>
<keyword evidence="1 6" id="KW-0963">Cytoplasm</keyword>
<proteinExistence type="inferred from homology"/>
<evidence type="ECO:0000256" key="3">
    <source>
        <dbReference type="ARBA" id="ARBA00022603"/>
    </source>
</evidence>
<dbReference type="RefSeq" id="WP_025280800.1">
    <property type="nucleotide sequence ID" value="NZ_CP007268.1"/>
</dbReference>
<dbReference type="Pfam" id="PF08032">
    <property type="entry name" value="SpoU_sub_bind"/>
    <property type="match status" value="1"/>
</dbReference>
<feature type="binding site" evidence="6">
    <location>
        <position position="221"/>
    </location>
    <ligand>
        <name>S-adenosyl-L-methionine</name>
        <dbReference type="ChEBI" id="CHEBI:59789"/>
    </ligand>
</feature>
<sequence>MAAHDEVFGLHAVEALLRQSPGRVESLRVQSGRVDARMQAILDQADRAGIPVTRLPRRDLDAQAGGATHQGVIARAQPVASLGEKDLPDVVMAPGEGAPVLLLVLDGVTDPHNLGACLRTADAAGVTAVIAPRDRAVGLTPVVRKVACGAAESVPFIQVTNLARTLDLLKDLGVWTVGTTGEADTGLYDADLTGPTALVLGAEGKGMRRLTAERCDALVRLPMRGQVESLNVSVAAGVCLYEAVRQRG</sequence>
<evidence type="ECO:0000313" key="9">
    <source>
        <dbReference type="Proteomes" id="UP000019442"/>
    </source>
</evidence>
<dbReference type="HAMAP" id="MF_01887">
    <property type="entry name" value="23SrRNA_methyltr_B"/>
    <property type="match status" value="1"/>
</dbReference>
<dbReference type="InterPro" id="IPR004441">
    <property type="entry name" value="rRNA_MeTrfase_TrmH"/>
</dbReference>